<reference evidence="2 3" key="1">
    <citation type="submission" date="2014-04" db="EMBL/GenBank/DDBJ databases">
        <authorList>
            <consortium name="DOE Joint Genome Institute"/>
            <person name="Kuo A."/>
            <person name="Kohler A."/>
            <person name="Nagy L.G."/>
            <person name="Floudas D."/>
            <person name="Copeland A."/>
            <person name="Barry K.W."/>
            <person name="Cichocki N."/>
            <person name="Veneault-Fourrey C."/>
            <person name="LaButti K."/>
            <person name="Lindquist E.A."/>
            <person name="Lipzen A."/>
            <person name="Lundell T."/>
            <person name="Morin E."/>
            <person name="Murat C."/>
            <person name="Sun H."/>
            <person name="Tunlid A."/>
            <person name="Henrissat B."/>
            <person name="Grigoriev I.V."/>
            <person name="Hibbett D.S."/>
            <person name="Martin F."/>
            <person name="Nordberg H.P."/>
            <person name="Cantor M.N."/>
            <person name="Hua S.X."/>
        </authorList>
    </citation>
    <scope>NUCLEOTIDE SEQUENCE [LARGE SCALE GENOMIC DNA]</scope>
    <source>
        <strain evidence="2 3">Foug A</strain>
    </source>
</reference>
<evidence type="ECO:0000256" key="1">
    <source>
        <dbReference type="SAM" id="MobiDB-lite"/>
    </source>
</evidence>
<feature type="region of interest" description="Disordered" evidence="1">
    <location>
        <begin position="31"/>
        <end position="64"/>
    </location>
</feature>
<dbReference type="InParanoid" id="A0A0C3A7H0"/>
<name>A0A0C3A7H0_9AGAM</name>
<proteinExistence type="predicted"/>
<evidence type="ECO:0000313" key="3">
    <source>
        <dbReference type="Proteomes" id="UP000053989"/>
    </source>
</evidence>
<dbReference type="AlphaFoldDB" id="A0A0C3A7H0"/>
<organism evidence="2 3">
    <name type="scientific">Scleroderma citrinum Foug A</name>
    <dbReference type="NCBI Taxonomy" id="1036808"/>
    <lineage>
        <taxon>Eukaryota</taxon>
        <taxon>Fungi</taxon>
        <taxon>Dikarya</taxon>
        <taxon>Basidiomycota</taxon>
        <taxon>Agaricomycotina</taxon>
        <taxon>Agaricomycetes</taxon>
        <taxon>Agaricomycetidae</taxon>
        <taxon>Boletales</taxon>
        <taxon>Sclerodermatineae</taxon>
        <taxon>Sclerodermataceae</taxon>
        <taxon>Scleroderma</taxon>
    </lineage>
</organism>
<dbReference type="EMBL" id="KN822006">
    <property type="protein sequence ID" value="KIM69618.1"/>
    <property type="molecule type" value="Genomic_DNA"/>
</dbReference>
<dbReference type="Proteomes" id="UP000053989">
    <property type="component" value="Unassembled WGS sequence"/>
</dbReference>
<evidence type="ECO:0000313" key="2">
    <source>
        <dbReference type="EMBL" id="KIM69618.1"/>
    </source>
</evidence>
<keyword evidence="3" id="KW-1185">Reference proteome</keyword>
<reference evidence="3" key="2">
    <citation type="submission" date="2015-01" db="EMBL/GenBank/DDBJ databases">
        <title>Evolutionary Origins and Diversification of the Mycorrhizal Mutualists.</title>
        <authorList>
            <consortium name="DOE Joint Genome Institute"/>
            <consortium name="Mycorrhizal Genomics Consortium"/>
            <person name="Kohler A."/>
            <person name="Kuo A."/>
            <person name="Nagy L.G."/>
            <person name="Floudas D."/>
            <person name="Copeland A."/>
            <person name="Barry K.W."/>
            <person name="Cichocki N."/>
            <person name="Veneault-Fourrey C."/>
            <person name="LaButti K."/>
            <person name="Lindquist E.A."/>
            <person name="Lipzen A."/>
            <person name="Lundell T."/>
            <person name="Morin E."/>
            <person name="Murat C."/>
            <person name="Riley R."/>
            <person name="Ohm R."/>
            <person name="Sun H."/>
            <person name="Tunlid A."/>
            <person name="Henrissat B."/>
            <person name="Grigoriev I.V."/>
            <person name="Hibbett D.S."/>
            <person name="Martin F."/>
        </authorList>
    </citation>
    <scope>NUCLEOTIDE SEQUENCE [LARGE SCALE GENOMIC DNA]</scope>
    <source>
        <strain evidence="3">Foug A</strain>
    </source>
</reference>
<sequence>MHQSVNQRSWGTTSGVERNWLRTNCDGLNSITTPGQVRQSKGHMDRQRVTDGGTWVRDMNRLDQ</sequence>
<dbReference type="HOGENOM" id="CLU_2868922_0_0_1"/>
<protein>
    <submittedName>
        <fullName evidence="2">Uncharacterized protein</fullName>
    </submittedName>
</protein>
<accession>A0A0C3A7H0</accession>
<gene>
    <name evidence="2" type="ORF">SCLCIDRAFT_716062</name>
</gene>